<evidence type="ECO:0000259" key="9">
    <source>
        <dbReference type="PROSITE" id="PS50011"/>
    </source>
</evidence>
<dbReference type="PANTHER" id="PTHR24361:SF433">
    <property type="entry name" value="PROTEIN KINASE DOMAIN-CONTAINING PROTEIN"/>
    <property type="match status" value="1"/>
</dbReference>
<dbReference type="Proteomes" id="UP000186922">
    <property type="component" value="Unassembled WGS sequence"/>
</dbReference>
<keyword evidence="5" id="KW-0418">Kinase</keyword>
<dbReference type="OrthoDB" id="266718at2759"/>
<protein>
    <recommendedName>
        <fullName evidence="1">non-specific serine/threonine protein kinase</fullName>
        <ecNumber evidence="1">2.7.11.1</ecNumber>
    </recommendedName>
</protein>
<dbReference type="InterPro" id="IPR008271">
    <property type="entry name" value="Ser/Thr_kinase_AS"/>
</dbReference>
<dbReference type="InterPro" id="IPR011009">
    <property type="entry name" value="Kinase-like_dom_sf"/>
</dbReference>
<dbReference type="InterPro" id="IPR000719">
    <property type="entry name" value="Prot_kinase_dom"/>
</dbReference>
<gene>
    <name evidence="10" type="primary">RvY_11910-1</name>
    <name evidence="10" type="synonym">RvY_11910.1</name>
    <name evidence="10" type="ORF">RvY_11910</name>
</gene>
<evidence type="ECO:0000256" key="3">
    <source>
        <dbReference type="ARBA" id="ARBA00022679"/>
    </source>
</evidence>
<comment type="caution">
    <text evidence="10">The sequence shown here is derived from an EMBL/GenBank/DDBJ whole genome shotgun (WGS) entry which is preliminary data.</text>
</comment>
<keyword evidence="2" id="KW-0723">Serine/threonine-protein kinase</keyword>
<keyword evidence="6" id="KW-0067">ATP-binding</keyword>
<keyword evidence="4" id="KW-0547">Nucleotide-binding</keyword>
<dbReference type="PROSITE" id="PS00108">
    <property type="entry name" value="PROTEIN_KINASE_ST"/>
    <property type="match status" value="1"/>
</dbReference>
<evidence type="ECO:0000256" key="8">
    <source>
        <dbReference type="ARBA" id="ARBA00048679"/>
    </source>
</evidence>
<sequence>MELKFRDLQFPSVIYHCKTSKVIGGGRDNCVSKCQVEVYRERKRLGSFARDGANHFALKWLCLTEQSNSAVGKMEAQRLLQLDHQNLVKMYATGTVDDSTIHAFLMEYCEGGDLHQAAKLRIDPPAIQSFARQILQGLQYLHEHQIIHRDLKGHNVFLSSLDHATCIVKIGDVNDIKRLMPEDDNLKLSSRWTGTFAFMSPEMINRTINNETYEKTDIWSFACILIEMIIGKFPTFFAVKQGTEVELKEYLGIMYYVGHGNHPYIPPTWPQTIQDLLHQCFQADPANRPSAADILSHPFLAENPTDWSFDGPYVLPWSVGETNAAIEANRRPPISFDNETLQLVDYGSFGMTYQGQRKGQPKVELAVIKVHFLNDYQDTLIDLYCQASLTLPLEHANIVRHIQYDLPSLEELNFEALNDCHILTEYCTGGSLQMAVQYRIDERLQQKYAWQILQGLIYLHDQHIVHYNLRSSSVLLDRPDRQSCVLKIAGFGKARNVSVDHEEPSAFFADPEDQWCPSISPKRKSRTVFLNLPNKEALLLGYSDIWSFGCILMQLISGSIEEADGRPIVSPRWPENVQNILRLCLDEDPVARPPARKLLEHPFFTDTETASWDFADGRPEYVESHSTGKDGKGEEFSRKFSLPLNAHPLSNPKKLARRRGLRGFFFNKNKS</sequence>
<dbReference type="InterPro" id="IPR053235">
    <property type="entry name" value="Ser_Thr_kinase"/>
</dbReference>
<dbReference type="EC" id="2.7.11.1" evidence="1"/>
<proteinExistence type="predicted"/>
<organism evidence="10 11">
    <name type="scientific">Ramazzottius varieornatus</name>
    <name type="common">Water bear</name>
    <name type="synonym">Tardigrade</name>
    <dbReference type="NCBI Taxonomy" id="947166"/>
    <lineage>
        <taxon>Eukaryota</taxon>
        <taxon>Metazoa</taxon>
        <taxon>Ecdysozoa</taxon>
        <taxon>Tardigrada</taxon>
        <taxon>Eutardigrada</taxon>
        <taxon>Parachela</taxon>
        <taxon>Hypsibioidea</taxon>
        <taxon>Ramazzottiidae</taxon>
        <taxon>Ramazzottius</taxon>
    </lineage>
</organism>
<evidence type="ECO:0000313" key="11">
    <source>
        <dbReference type="Proteomes" id="UP000186922"/>
    </source>
</evidence>
<evidence type="ECO:0000256" key="4">
    <source>
        <dbReference type="ARBA" id="ARBA00022741"/>
    </source>
</evidence>
<evidence type="ECO:0000256" key="1">
    <source>
        <dbReference type="ARBA" id="ARBA00012513"/>
    </source>
</evidence>
<feature type="domain" description="Protein kinase" evidence="9">
    <location>
        <begin position="338"/>
        <end position="604"/>
    </location>
</feature>
<evidence type="ECO:0000256" key="5">
    <source>
        <dbReference type="ARBA" id="ARBA00022777"/>
    </source>
</evidence>
<dbReference type="SUPFAM" id="SSF56112">
    <property type="entry name" value="Protein kinase-like (PK-like)"/>
    <property type="match status" value="2"/>
</dbReference>
<evidence type="ECO:0000256" key="7">
    <source>
        <dbReference type="ARBA" id="ARBA00047899"/>
    </source>
</evidence>
<dbReference type="EMBL" id="BDGG01000007">
    <property type="protein sequence ID" value="GAV01158.1"/>
    <property type="molecule type" value="Genomic_DNA"/>
</dbReference>
<dbReference type="GO" id="GO:0005737">
    <property type="term" value="C:cytoplasm"/>
    <property type="evidence" value="ECO:0007669"/>
    <property type="project" value="TreeGrafter"/>
</dbReference>
<keyword evidence="11" id="KW-1185">Reference proteome</keyword>
<dbReference type="PROSITE" id="PS50011">
    <property type="entry name" value="PROTEIN_KINASE_DOM"/>
    <property type="match status" value="2"/>
</dbReference>
<dbReference type="GO" id="GO:0004674">
    <property type="term" value="F:protein serine/threonine kinase activity"/>
    <property type="evidence" value="ECO:0007669"/>
    <property type="project" value="UniProtKB-KW"/>
</dbReference>
<name>A0A1D1VN38_RAMVA</name>
<dbReference type="GO" id="GO:0005524">
    <property type="term" value="F:ATP binding"/>
    <property type="evidence" value="ECO:0007669"/>
    <property type="project" value="UniProtKB-KW"/>
</dbReference>
<feature type="domain" description="Protein kinase" evidence="9">
    <location>
        <begin position="17"/>
        <end position="300"/>
    </location>
</feature>
<evidence type="ECO:0000256" key="2">
    <source>
        <dbReference type="ARBA" id="ARBA00022527"/>
    </source>
</evidence>
<comment type="catalytic activity">
    <reaction evidence="7">
        <text>L-threonyl-[protein] + ATP = O-phospho-L-threonyl-[protein] + ADP + H(+)</text>
        <dbReference type="Rhea" id="RHEA:46608"/>
        <dbReference type="Rhea" id="RHEA-COMP:11060"/>
        <dbReference type="Rhea" id="RHEA-COMP:11605"/>
        <dbReference type="ChEBI" id="CHEBI:15378"/>
        <dbReference type="ChEBI" id="CHEBI:30013"/>
        <dbReference type="ChEBI" id="CHEBI:30616"/>
        <dbReference type="ChEBI" id="CHEBI:61977"/>
        <dbReference type="ChEBI" id="CHEBI:456216"/>
        <dbReference type="EC" id="2.7.11.1"/>
    </reaction>
</comment>
<dbReference type="AlphaFoldDB" id="A0A1D1VN38"/>
<dbReference type="SMART" id="SM00220">
    <property type="entry name" value="S_TKc"/>
    <property type="match status" value="2"/>
</dbReference>
<evidence type="ECO:0000256" key="6">
    <source>
        <dbReference type="ARBA" id="ARBA00022840"/>
    </source>
</evidence>
<evidence type="ECO:0000313" key="10">
    <source>
        <dbReference type="EMBL" id="GAV01158.1"/>
    </source>
</evidence>
<dbReference type="Gene3D" id="1.10.510.10">
    <property type="entry name" value="Transferase(Phosphotransferase) domain 1"/>
    <property type="match status" value="2"/>
</dbReference>
<keyword evidence="3" id="KW-0808">Transferase</keyword>
<accession>A0A1D1VN38</accession>
<dbReference type="Pfam" id="PF00069">
    <property type="entry name" value="Pkinase"/>
    <property type="match status" value="2"/>
</dbReference>
<comment type="catalytic activity">
    <reaction evidence="8">
        <text>L-seryl-[protein] + ATP = O-phospho-L-seryl-[protein] + ADP + H(+)</text>
        <dbReference type="Rhea" id="RHEA:17989"/>
        <dbReference type="Rhea" id="RHEA-COMP:9863"/>
        <dbReference type="Rhea" id="RHEA-COMP:11604"/>
        <dbReference type="ChEBI" id="CHEBI:15378"/>
        <dbReference type="ChEBI" id="CHEBI:29999"/>
        <dbReference type="ChEBI" id="CHEBI:30616"/>
        <dbReference type="ChEBI" id="CHEBI:83421"/>
        <dbReference type="ChEBI" id="CHEBI:456216"/>
        <dbReference type="EC" id="2.7.11.1"/>
    </reaction>
</comment>
<reference evidence="10 11" key="1">
    <citation type="journal article" date="2016" name="Nat. Commun.">
        <title>Extremotolerant tardigrade genome and improved radiotolerance of human cultured cells by tardigrade-unique protein.</title>
        <authorList>
            <person name="Hashimoto T."/>
            <person name="Horikawa D.D."/>
            <person name="Saito Y."/>
            <person name="Kuwahara H."/>
            <person name="Kozuka-Hata H."/>
            <person name="Shin-I T."/>
            <person name="Minakuchi Y."/>
            <person name="Ohishi K."/>
            <person name="Motoyama A."/>
            <person name="Aizu T."/>
            <person name="Enomoto A."/>
            <person name="Kondo K."/>
            <person name="Tanaka S."/>
            <person name="Hara Y."/>
            <person name="Koshikawa S."/>
            <person name="Sagara H."/>
            <person name="Miura T."/>
            <person name="Yokobori S."/>
            <person name="Miyagawa K."/>
            <person name="Suzuki Y."/>
            <person name="Kubo T."/>
            <person name="Oyama M."/>
            <person name="Kohara Y."/>
            <person name="Fujiyama A."/>
            <person name="Arakawa K."/>
            <person name="Katayama T."/>
            <person name="Toyoda A."/>
            <person name="Kunieda T."/>
        </authorList>
    </citation>
    <scope>NUCLEOTIDE SEQUENCE [LARGE SCALE GENOMIC DNA]</scope>
    <source>
        <strain evidence="10 11">YOKOZUNA-1</strain>
    </source>
</reference>
<dbReference type="PANTHER" id="PTHR24361">
    <property type="entry name" value="MITOGEN-ACTIVATED KINASE KINASE KINASE"/>
    <property type="match status" value="1"/>
</dbReference>
<dbReference type="STRING" id="947166.A0A1D1VN38"/>